<reference evidence="2" key="1">
    <citation type="submission" date="2023-03" db="EMBL/GenBank/DDBJ databases">
        <title>Massive genome expansion in bonnet fungi (Mycena s.s.) driven by repeated elements and novel gene families across ecological guilds.</title>
        <authorList>
            <consortium name="Lawrence Berkeley National Laboratory"/>
            <person name="Harder C.B."/>
            <person name="Miyauchi S."/>
            <person name="Viragh M."/>
            <person name="Kuo A."/>
            <person name="Thoen E."/>
            <person name="Andreopoulos B."/>
            <person name="Lu D."/>
            <person name="Skrede I."/>
            <person name="Drula E."/>
            <person name="Henrissat B."/>
            <person name="Morin E."/>
            <person name="Kohler A."/>
            <person name="Barry K."/>
            <person name="LaButti K."/>
            <person name="Morin E."/>
            <person name="Salamov A."/>
            <person name="Lipzen A."/>
            <person name="Mereny Z."/>
            <person name="Hegedus B."/>
            <person name="Baldrian P."/>
            <person name="Stursova M."/>
            <person name="Weitz H."/>
            <person name="Taylor A."/>
            <person name="Grigoriev I.V."/>
            <person name="Nagy L.G."/>
            <person name="Martin F."/>
            <person name="Kauserud H."/>
        </authorList>
    </citation>
    <scope>NUCLEOTIDE SEQUENCE</scope>
    <source>
        <strain evidence="2">CBHHK002</strain>
    </source>
</reference>
<proteinExistence type="predicted"/>
<keyword evidence="3" id="KW-1185">Reference proteome</keyword>
<dbReference type="GO" id="GO:0016491">
    <property type="term" value="F:oxidoreductase activity"/>
    <property type="evidence" value="ECO:0007669"/>
    <property type="project" value="UniProtKB-KW"/>
</dbReference>
<dbReference type="PANTHER" id="PTHR43157">
    <property type="entry name" value="PHOSPHATIDYLINOSITOL-GLYCAN BIOSYNTHESIS CLASS F PROTEIN-RELATED"/>
    <property type="match status" value="1"/>
</dbReference>
<dbReference type="Proteomes" id="UP001218218">
    <property type="component" value="Unassembled WGS sequence"/>
</dbReference>
<dbReference type="Gene3D" id="3.40.50.720">
    <property type="entry name" value="NAD(P)-binding Rossmann-like Domain"/>
    <property type="match status" value="1"/>
</dbReference>
<dbReference type="InterPro" id="IPR002347">
    <property type="entry name" value="SDR_fam"/>
</dbReference>
<sequence length="337" mass="36812">MGVLGQLKFLLFGFLPDQFSSKLPVTHVDLTGRSFVVTGSNTGLGLATAIHLARMKPALLILAVRDLKKGMVAKDQVIAETGFAGRLEVWELDMADFGSVKRFVEMVNTLERLDGAILNAGINVPSWDVTVDGWEKTFQVNMLATGLLGVLLLPLLKKTSQLPLPYPDAHELPPHLTITGSGAQFLALFPEKKAPEILKALNDESKSIKRDRYPTSKLLLILFARSLAKLPSAEGVVVNVTDPGLCISSIGSEYNLSSFAMFLVRRVAWTTTKGALNLVYAVLTPTPSGAYISSCEVRKTTPWSRSDDGMRVQDKVWDEMVDVWRGVSSDVENIAKP</sequence>
<evidence type="ECO:0008006" key="4">
    <source>
        <dbReference type="Google" id="ProtNLM"/>
    </source>
</evidence>
<dbReference type="InterPro" id="IPR036291">
    <property type="entry name" value="NAD(P)-bd_dom_sf"/>
</dbReference>
<dbReference type="AlphaFoldDB" id="A0AAD7EAB0"/>
<comment type="caution">
    <text evidence="2">The sequence shown here is derived from an EMBL/GenBank/DDBJ whole genome shotgun (WGS) entry which is preliminary data.</text>
</comment>
<dbReference type="PANTHER" id="PTHR43157:SF31">
    <property type="entry name" value="PHOSPHATIDYLINOSITOL-GLYCAN BIOSYNTHESIS CLASS F PROTEIN"/>
    <property type="match status" value="1"/>
</dbReference>
<dbReference type="PRINTS" id="PR00081">
    <property type="entry name" value="GDHRDH"/>
</dbReference>
<gene>
    <name evidence="2" type="ORF">DFH08DRAFT_900934</name>
</gene>
<evidence type="ECO:0000256" key="1">
    <source>
        <dbReference type="ARBA" id="ARBA00023002"/>
    </source>
</evidence>
<evidence type="ECO:0000313" key="2">
    <source>
        <dbReference type="EMBL" id="KAJ7306994.1"/>
    </source>
</evidence>
<protein>
    <recommendedName>
        <fullName evidence="4">NAD(P)-binding protein</fullName>
    </recommendedName>
</protein>
<organism evidence="2 3">
    <name type="scientific">Mycena albidolilacea</name>
    <dbReference type="NCBI Taxonomy" id="1033008"/>
    <lineage>
        <taxon>Eukaryota</taxon>
        <taxon>Fungi</taxon>
        <taxon>Dikarya</taxon>
        <taxon>Basidiomycota</taxon>
        <taxon>Agaricomycotina</taxon>
        <taxon>Agaricomycetes</taxon>
        <taxon>Agaricomycetidae</taxon>
        <taxon>Agaricales</taxon>
        <taxon>Marasmiineae</taxon>
        <taxon>Mycenaceae</taxon>
        <taxon>Mycena</taxon>
    </lineage>
</organism>
<dbReference type="EMBL" id="JARIHO010000089">
    <property type="protein sequence ID" value="KAJ7306994.1"/>
    <property type="molecule type" value="Genomic_DNA"/>
</dbReference>
<accession>A0AAD7EAB0</accession>
<dbReference type="Pfam" id="PF00106">
    <property type="entry name" value="adh_short"/>
    <property type="match status" value="1"/>
</dbReference>
<evidence type="ECO:0000313" key="3">
    <source>
        <dbReference type="Proteomes" id="UP001218218"/>
    </source>
</evidence>
<name>A0AAD7EAB0_9AGAR</name>
<dbReference type="SUPFAM" id="SSF51735">
    <property type="entry name" value="NAD(P)-binding Rossmann-fold domains"/>
    <property type="match status" value="1"/>
</dbReference>
<keyword evidence="1" id="KW-0560">Oxidoreductase</keyword>